<evidence type="ECO:0008006" key="4">
    <source>
        <dbReference type="Google" id="ProtNLM"/>
    </source>
</evidence>
<evidence type="ECO:0000313" key="2">
    <source>
        <dbReference type="EMBL" id="MCK8680996.1"/>
    </source>
</evidence>
<feature type="region of interest" description="Disordered" evidence="1">
    <location>
        <begin position="223"/>
        <end position="274"/>
    </location>
</feature>
<name>A0ABT0II44_9ACTN</name>
<reference evidence="2 3" key="1">
    <citation type="submission" date="2022-04" db="EMBL/GenBank/DDBJ databases">
        <title>Streptomyces sp. nov. LCR6-01 isolated from Lichen of Dirinaria sp.</title>
        <authorList>
            <person name="Kanchanasin P."/>
            <person name="Tanasupawat S."/>
            <person name="Phongsopitanun W."/>
        </authorList>
    </citation>
    <scope>NUCLEOTIDE SEQUENCE [LARGE SCALE GENOMIC DNA]</scope>
    <source>
        <strain evidence="2 3">LCR6-01</strain>
    </source>
</reference>
<dbReference type="RefSeq" id="WP_248636820.1">
    <property type="nucleotide sequence ID" value="NZ_JALPTH010000033.1"/>
</dbReference>
<keyword evidence="3" id="KW-1185">Reference proteome</keyword>
<organism evidence="2 3">
    <name type="scientific">Streptomyces lichenis</name>
    <dbReference type="NCBI Taxonomy" id="2306967"/>
    <lineage>
        <taxon>Bacteria</taxon>
        <taxon>Bacillati</taxon>
        <taxon>Actinomycetota</taxon>
        <taxon>Actinomycetes</taxon>
        <taxon>Kitasatosporales</taxon>
        <taxon>Streptomycetaceae</taxon>
        <taxon>Streptomyces</taxon>
    </lineage>
</organism>
<evidence type="ECO:0000313" key="3">
    <source>
        <dbReference type="Proteomes" id="UP001522868"/>
    </source>
</evidence>
<evidence type="ECO:0000256" key="1">
    <source>
        <dbReference type="SAM" id="MobiDB-lite"/>
    </source>
</evidence>
<dbReference type="EMBL" id="JALPTH010000033">
    <property type="protein sequence ID" value="MCK8680996.1"/>
    <property type="molecule type" value="Genomic_DNA"/>
</dbReference>
<proteinExistence type="predicted"/>
<dbReference type="Proteomes" id="UP001522868">
    <property type="component" value="Unassembled WGS sequence"/>
</dbReference>
<comment type="caution">
    <text evidence="2">The sequence shown here is derived from an EMBL/GenBank/DDBJ whole genome shotgun (WGS) entry which is preliminary data.</text>
</comment>
<sequence>MRDRAVRERAVRERAVRGVRGAVARLRGRGAGGRGARKGWALAGLLVLGAVTAGCGIRTTSVPVDAGAAPSRLPCTLSGQDASEAPAPTTSAGPAVPVRVYLVCASALEAVERAVPSPSGRPAGEARSATARALLNQLLARPSEQEREAGFASHVEPPLAVSAGRPGDPAEVLRLSRQPEDLPATALSQLVCTYAENGVAAGDGTVVLGGPGDYPVRRYVCPAGQKERPESPVPTRSPAAGGGTGPGAPGSPPGPADSGSPEAGGKEPGATGTP</sequence>
<protein>
    <recommendedName>
        <fullName evidence="4">Lipoprotein</fullName>
    </recommendedName>
</protein>
<gene>
    <name evidence="2" type="ORF">M1O15_27120</name>
</gene>
<accession>A0ABT0II44</accession>
<feature type="region of interest" description="Disordered" evidence="1">
    <location>
        <begin position="142"/>
        <end position="167"/>
    </location>
</feature>